<dbReference type="InterPro" id="IPR053137">
    <property type="entry name" value="NLR-like"/>
</dbReference>
<dbReference type="GO" id="GO:0003824">
    <property type="term" value="F:catalytic activity"/>
    <property type="evidence" value="ECO:0007669"/>
    <property type="project" value="InterPro"/>
</dbReference>
<dbReference type="Pfam" id="PF13424">
    <property type="entry name" value="TPR_12"/>
    <property type="match status" value="2"/>
</dbReference>
<protein>
    <recommendedName>
        <fullName evidence="1">Nucleoside phosphorylase domain-containing protein</fullName>
    </recommendedName>
</protein>
<dbReference type="EMBL" id="JAGPYM010000060">
    <property type="protein sequence ID" value="KAH6871049.1"/>
    <property type="molecule type" value="Genomic_DNA"/>
</dbReference>
<evidence type="ECO:0000259" key="1">
    <source>
        <dbReference type="Pfam" id="PF01048"/>
    </source>
</evidence>
<reference evidence="2 3" key="1">
    <citation type="journal article" date="2021" name="Nat. Commun.">
        <title>Genetic determinants of endophytism in the Arabidopsis root mycobiome.</title>
        <authorList>
            <person name="Mesny F."/>
            <person name="Miyauchi S."/>
            <person name="Thiergart T."/>
            <person name="Pickel B."/>
            <person name="Atanasova L."/>
            <person name="Karlsson M."/>
            <person name="Huettel B."/>
            <person name="Barry K.W."/>
            <person name="Haridas S."/>
            <person name="Chen C."/>
            <person name="Bauer D."/>
            <person name="Andreopoulos W."/>
            <person name="Pangilinan J."/>
            <person name="LaButti K."/>
            <person name="Riley R."/>
            <person name="Lipzen A."/>
            <person name="Clum A."/>
            <person name="Drula E."/>
            <person name="Henrissat B."/>
            <person name="Kohler A."/>
            <person name="Grigoriev I.V."/>
            <person name="Martin F.M."/>
            <person name="Hacquard S."/>
        </authorList>
    </citation>
    <scope>NUCLEOTIDE SEQUENCE [LARGE SCALE GENOMIC DNA]</scope>
    <source>
        <strain evidence="2 3">MPI-CAGE-CH-0241</strain>
    </source>
</reference>
<comment type="caution">
    <text evidence="2">The sequence shown here is derived from an EMBL/GenBank/DDBJ whole genome shotgun (WGS) entry which is preliminary data.</text>
</comment>
<dbReference type="SUPFAM" id="SSF53167">
    <property type="entry name" value="Purine and uridine phosphorylases"/>
    <property type="match status" value="1"/>
</dbReference>
<dbReference type="Gene3D" id="3.40.50.300">
    <property type="entry name" value="P-loop containing nucleotide triphosphate hydrolases"/>
    <property type="match status" value="1"/>
</dbReference>
<dbReference type="GO" id="GO:0009116">
    <property type="term" value="P:nucleoside metabolic process"/>
    <property type="evidence" value="ECO:0007669"/>
    <property type="project" value="InterPro"/>
</dbReference>
<gene>
    <name evidence="2" type="ORF">B0T10DRAFT_592798</name>
</gene>
<dbReference type="SUPFAM" id="SSF52540">
    <property type="entry name" value="P-loop containing nucleoside triphosphate hydrolases"/>
    <property type="match status" value="1"/>
</dbReference>
<evidence type="ECO:0000313" key="2">
    <source>
        <dbReference type="EMBL" id="KAH6871049.1"/>
    </source>
</evidence>
<name>A0A9P9AER2_9HYPO</name>
<dbReference type="Proteomes" id="UP000777438">
    <property type="component" value="Unassembled WGS sequence"/>
</dbReference>
<dbReference type="GO" id="GO:0043531">
    <property type="term" value="F:ADP binding"/>
    <property type="evidence" value="ECO:0007669"/>
    <property type="project" value="InterPro"/>
</dbReference>
<proteinExistence type="predicted"/>
<dbReference type="Gene3D" id="1.25.40.10">
    <property type="entry name" value="Tetratricopeptide repeat domain"/>
    <property type="match status" value="1"/>
</dbReference>
<dbReference type="InterPro" id="IPR000845">
    <property type="entry name" value="Nucleoside_phosphorylase_d"/>
</dbReference>
<dbReference type="AlphaFoldDB" id="A0A9P9AER2"/>
<dbReference type="InterPro" id="IPR011990">
    <property type="entry name" value="TPR-like_helical_dom_sf"/>
</dbReference>
<dbReference type="Pfam" id="PF01048">
    <property type="entry name" value="PNP_UDP_1"/>
    <property type="match status" value="1"/>
</dbReference>
<dbReference type="SUPFAM" id="SSF48452">
    <property type="entry name" value="TPR-like"/>
    <property type="match status" value="1"/>
</dbReference>
<organism evidence="2 3">
    <name type="scientific">Thelonectria olida</name>
    <dbReference type="NCBI Taxonomy" id="1576542"/>
    <lineage>
        <taxon>Eukaryota</taxon>
        <taxon>Fungi</taxon>
        <taxon>Dikarya</taxon>
        <taxon>Ascomycota</taxon>
        <taxon>Pezizomycotina</taxon>
        <taxon>Sordariomycetes</taxon>
        <taxon>Hypocreomycetidae</taxon>
        <taxon>Hypocreales</taxon>
        <taxon>Nectriaceae</taxon>
        <taxon>Thelonectria</taxon>
    </lineage>
</organism>
<accession>A0A9P9AER2</accession>
<dbReference type="InterPro" id="IPR035994">
    <property type="entry name" value="Nucleoside_phosphorylase_sf"/>
</dbReference>
<dbReference type="Gene3D" id="3.40.50.1580">
    <property type="entry name" value="Nucleoside phosphorylase domain"/>
    <property type="match status" value="1"/>
</dbReference>
<dbReference type="OrthoDB" id="626167at2759"/>
<feature type="domain" description="Nucleoside phosphorylase" evidence="1">
    <location>
        <begin position="20"/>
        <end position="320"/>
    </location>
</feature>
<dbReference type="PANTHER" id="PTHR46082:SF6">
    <property type="entry name" value="AAA+ ATPASE DOMAIN-CONTAINING PROTEIN-RELATED"/>
    <property type="match status" value="1"/>
</dbReference>
<evidence type="ECO:0000313" key="3">
    <source>
        <dbReference type="Proteomes" id="UP000777438"/>
    </source>
</evidence>
<sequence>MTTPNGEARPSRPTTRRGFEIAIICALTLEADAVDALFDVHWDDDGSPYDKAEGDTNAYSTGAIGRHHVVLAHMSGMGNANAAAVAANCRASFPNIKLALVVGVCGVVPFSPTGEEIVLSDVIIGDGVIQYDLGRRLPDRFVRKDTLLDSLGRPNVEIRGVLAKLKGIRLRKQLISNMNNYMDVLRTEPLLQAEYPGTDNDMLFEAAYRHTEDRQSCERLGCNGGLVPRSRLGAGQADPQPSVHFGLIASGNSVMKSGEDRDAIAKAEGVIAFEMEGTGVWDSIPCVVIKSACDYANSHKNKVWQRYAAATAAACAKAFLRHWVPSSSAHAVAEKSDREGRQSVHHIPFPKNRHFVERTDIIEKLRRMLFEESKDQQVALVGLGELVKKLNLRCARDEDAKESVQRYLSSEDAGSWFLVLDNVDDVEILDGTSQQQGIYHFLPEHDNGRVLVTTRSQEVAVGVAGRAVVRLHEMSSEEATSFLEKSLIRKDQLQDTKSMVRLLEMLTYLPLAIAQASAYININDITIRDYIRLFQKTDGDIVKLLGTKVRDRTHYDVSQGAVATTWMISFDQIRQKGDEAATLLSFIACIEPKAIPRSLLPCARAEQQLTSAVGTLCGYGFLSRRKGNEVLDMHSLVHLTTQVWIEGQGVAETIRKSVASHLMEIFPSDDWENRELWRKYLPHTLRILGASGGVGVEDCQLGYWAGRCLYADGRMQEAVKLLEHVVAIEEEALAEDHPDRLASQHALAGAYEANGQIKEAVKLLERVVAIREEALAEDHPDRLASQHALAGAYEANGQIKEAVKLLERVVAIREEALAEDHPDRLASQHGLARAYQANGQVEEAIGLLEYVVQIKARTFSESHPSRLVSEDLLRYFWIFNNTYNCAFALVFKAFLAVVNWLQFASLD</sequence>
<dbReference type="PANTHER" id="PTHR46082">
    <property type="entry name" value="ATP/GTP-BINDING PROTEIN-RELATED"/>
    <property type="match status" value="1"/>
</dbReference>
<keyword evidence="3" id="KW-1185">Reference proteome</keyword>
<dbReference type="InterPro" id="IPR027417">
    <property type="entry name" value="P-loop_NTPase"/>
</dbReference>